<feature type="active site" description="Proton acceptor" evidence="4">
    <location>
        <position position="971"/>
    </location>
</feature>
<evidence type="ECO:0000313" key="8">
    <source>
        <dbReference type="EnsemblProtists" id="EOD14682"/>
    </source>
</evidence>
<dbReference type="eggNOG" id="KOG4231">
    <property type="taxonomic scope" value="Eukaryota"/>
</dbReference>
<feature type="region of interest" description="Disordered" evidence="5">
    <location>
        <begin position="868"/>
        <end position="887"/>
    </location>
</feature>
<dbReference type="EnsemblProtists" id="EOD14682">
    <property type="protein sequence ID" value="EOD14682"/>
    <property type="gene ID" value="EMIHUDRAFT_96376"/>
</dbReference>
<dbReference type="HOGENOM" id="CLU_274914_0_0_1"/>
<feature type="region of interest" description="Disordered" evidence="5">
    <location>
        <begin position="214"/>
        <end position="296"/>
    </location>
</feature>
<dbReference type="GeneID" id="17260751"/>
<name>A0A0D3ITU7_EMIH1</name>
<dbReference type="InterPro" id="IPR016035">
    <property type="entry name" value="Acyl_Trfase/lysoPLipase"/>
</dbReference>
<feature type="short sequence motif" description="GXGXXG" evidence="4">
    <location>
        <begin position="752"/>
        <end position="757"/>
    </location>
</feature>
<organism evidence="8 9">
    <name type="scientific">Emiliania huxleyi (strain CCMP1516)</name>
    <dbReference type="NCBI Taxonomy" id="280463"/>
    <lineage>
        <taxon>Eukaryota</taxon>
        <taxon>Haptista</taxon>
        <taxon>Haptophyta</taxon>
        <taxon>Prymnesiophyceae</taxon>
        <taxon>Isochrysidales</taxon>
        <taxon>Noelaerhabdaceae</taxon>
        <taxon>Emiliania</taxon>
    </lineage>
</organism>
<dbReference type="AlphaFoldDB" id="A0A0D3ITU7"/>
<dbReference type="GO" id="GO:0016042">
    <property type="term" value="P:lipid catabolic process"/>
    <property type="evidence" value="ECO:0007669"/>
    <property type="project" value="UniProtKB-UniRule"/>
</dbReference>
<evidence type="ECO:0000256" key="2">
    <source>
        <dbReference type="ARBA" id="ARBA00022963"/>
    </source>
</evidence>
<keyword evidence="3 4" id="KW-0443">Lipid metabolism</keyword>
<keyword evidence="6" id="KW-0472">Membrane</keyword>
<feature type="transmembrane region" description="Helical" evidence="6">
    <location>
        <begin position="145"/>
        <end position="162"/>
    </location>
</feature>
<dbReference type="GO" id="GO:0004620">
    <property type="term" value="F:phospholipase activity"/>
    <property type="evidence" value="ECO:0007669"/>
    <property type="project" value="TreeGrafter"/>
</dbReference>
<dbReference type="GO" id="GO:0006631">
    <property type="term" value="P:fatty acid metabolic process"/>
    <property type="evidence" value="ECO:0007669"/>
    <property type="project" value="TreeGrafter"/>
</dbReference>
<dbReference type="RefSeq" id="XP_005767111.1">
    <property type="nucleotide sequence ID" value="XM_005767054.1"/>
</dbReference>
<evidence type="ECO:0000256" key="1">
    <source>
        <dbReference type="ARBA" id="ARBA00022801"/>
    </source>
</evidence>
<feature type="transmembrane region" description="Helical" evidence="6">
    <location>
        <begin position="413"/>
        <end position="435"/>
    </location>
</feature>
<dbReference type="PROSITE" id="PS51635">
    <property type="entry name" value="PNPLA"/>
    <property type="match status" value="1"/>
</dbReference>
<dbReference type="PaxDb" id="2903-EOD14682"/>
<evidence type="ECO:0000313" key="9">
    <source>
        <dbReference type="Proteomes" id="UP000013827"/>
    </source>
</evidence>
<feature type="active site" description="Nucleophile" evidence="4">
    <location>
        <position position="786"/>
    </location>
</feature>
<feature type="short sequence motif" description="DGA/G" evidence="4">
    <location>
        <begin position="971"/>
        <end position="973"/>
    </location>
</feature>
<feature type="domain" description="PNPLA" evidence="7">
    <location>
        <begin position="748"/>
        <end position="984"/>
    </location>
</feature>
<accession>A0A0D3ITU7</accession>
<reference evidence="8" key="2">
    <citation type="submission" date="2024-10" db="UniProtKB">
        <authorList>
            <consortium name="EnsemblProtists"/>
        </authorList>
    </citation>
    <scope>IDENTIFICATION</scope>
</reference>
<dbReference type="GO" id="GO:0016020">
    <property type="term" value="C:membrane"/>
    <property type="evidence" value="ECO:0007669"/>
    <property type="project" value="TreeGrafter"/>
</dbReference>
<feature type="transmembrane region" description="Helical" evidence="6">
    <location>
        <begin position="343"/>
        <end position="361"/>
    </location>
</feature>
<dbReference type="KEGG" id="ehx:EMIHUDRAFT_96376"/>
<protein>
    <recommendedName>
        <fullName evidence="7">PNPLA domain-containing protein</fullName>
    </recommendedName>
</protein>
<dbReference type="PANTHER" id="PTHR24185">
    <property type="entry name" value="CALCIUM-INDEPENDENT PHOSPHOLIPASE A2-GAMMA"/>
    <property type="match status" value="1"/>
</dbReference>
<keyword evidence="6" id="KW-0812">Transmembrane</keyword>
<dbReference type="Proteomes" id="UP000013827">
    <property type="component" value="Unassembled WGS sequence"/>
</dbReference>
<evidence type="ECO:0000256" key="4">
    <source>
        <dbReference type="PROSITE-ProRule" id="PRU01161"/>
    </source>
</evidence>
<dbReference type="Gene3D" id="3.40.1090.10">
    <property type="entry name" value="Cytosolic phospholipase A2 catalytic domain"/>
    <property type="match status" value="1"/>
</dbReference>
<dbReference type="STRING" id="2903.R1BY05"/>
<evidence type="ECO:0000256" key="3">
    <source>
        <dbReference type="ARBA" id="ARBA00023098"/>
    </source>
</evidence>
<evidence type="ECO:0000259" key="7">
    <source>
        <dbReference type="PROSITE" id="PS51635"/>
    </source>
</evidence>
<reference evidence="9" key="1">
    <citation type="journal article" date="2013" name="Nature">
        <title>Pan genome of the phytoplankton Emiliania underpins its global distribution.</title>
        <authorList>
            <person name="Read B.A."/>
            <person name="Kegel J."/>
            <person name="Klute M.J."/>
            <person name="Kuo A."/>
            <person name="Lefebvre S.C."/>
            <person name="Maumus F."/>
            <person name="Mayer C."/>
            <person name="Miller J."/>
            <person name="Monier A."/>
            <person name="Salamov A."/>
            <person name="Young J."/>
            <person name="Aguilar M."/>
            <person name="Claverie J.M."/>
            <person name="Frickenhaus S."/>
            <person name="Gonzalez K."/>
            <person name="Herman E.K."/>
            <person name="Lin Y.C."/>
            <person name="Napier J."/>
            <person name="Ogata H."/>
            <person name="Sarno A.F."/>
            <person name="Shmutz J."/>
            <person name="Schroeder D."/>
            <person name="de Vargas C."/>
            <person name="Verret F."/>
            <person name="von Dassow P."/>
            <person name="Valentin K."/>
            <person name="Van de Peer Y."/>
            <person name="Wheeler G."/>
            <person name="Dacks J.B."/>
            <person name="Delwiche C.F."/>
            <person name="Dyhrman S.T."/>
            <person name="Glockner G."/>
            <person name="John U."/>
            <person name="Richards T."/>
            <person name="Worden A.Z."/>
            <person name="Zhang X."/>
            <person name="Grigoriev I.V."/>
            <person name="Allen A.E."/>
            <person name="Bidle K."/>
            <person name="Borodovsky M."/>
            <person name="Bowler C."/>
            <person name="Brownlee C."/>
            <person name="Cock J.M."/>
            <person name="Elias M."/>
            <person name="Gladyshev V.N."/>
            <person name="Groth M."/>
            <person name="Guda C."/>
            <person name="Hadaegh A."/>
            <person name="Iglesias-Rodriguez M.D."/>
            <person name="Jenkins J."/>
            <person name="Jones B.M."/>
            <person name="Lawson T."/>
            <person name="Leese F."/>
            <person name="Lindquist E."/>
            <person name="Lobanov A."/>
            <person name="Lomsadze A."/>
            <person name="Malik S.B."/>
            <person name="Marsh M.E."/>
            <person name="Mackinder L."/>
            <person name="Mock T."/>
            <person name="Mueller-Roeber B."/>
            <person name="Pagarete A."/>
            <person name="Parker M."/>
            <person name="Probert I."/>
            <person name="Quesneville H."/>
            <person name="Raines C."/>
            <person name="Rensing S.A."/>
            <person name="Riano-Pachon D.M."/>
            <person name="Richier S."/>
            <person name="Rokitta S."/>
            <person name="Shiraiwa Y."/>
            <person name="Soanes D.M."/>
            <person name="van der Giezen M."/>
            <person name="Wahlund T.M."/>
            <person name="Williams B."/>
            <person name="Wilson W."/>
            <person name="Wolfe G."/>
            <person name="Wurch L.L."/>
        </authorList>
    </citation>
    <scope>NUCLEOTIDE SEQUENCE</scope>
</reference>
<sequence>MITVLAPSSASPASFTVFTNILALILVTILIPILVNILVNTLVNIVVNIVTIPFFTVVNILLLIVMTRAPLPAASGIPSLACSGNPALIMRLPAGDAWRGRRGATWAGGHCLHGEGILLERAVGLLREGQSPVLLLAVFVIDKKIVWYESLLLLGYALYVLWMTKNRKIAKATQDTMGGGDEEPAAESTADPGLLASAKQLLSRTLMSLWGASLGRPTSSRRECDAEDPPSPPPQAIQRTWLRASMGGSPSPQSSPSFHPCPSSLPPAHKDQRSLAGPASKVSSTPLPAAPADAKPRMWQLPRGMRVALRGRESSAEDEDLLVFAERAACFARAALTASKQHLLIYPLLLLGVPFLVAVVVHSPDTFIDKVAVAAQAVLSANGLALALSSLAVLYVGERGAAAVNARMSQTELALSAAVGTFAAYYNATALAGVAPPHSRVPFVGLTCLWAGVMRAGCSRGRYALVISNRPKARQPVQEAKWDPALENTSRSSIFLRLRNAKLAAYRLVIIFNMTWAGFSVVLLAWSIQAALIVLGASAQDLVSANGIAGSNAPLCTSALSPYVCERLLTKGGLVGLFFTNGFVRVNHFSIPITGTTSSGKTLLFVTPVLAHTLTLLCSVALLVALATHDSFASRQSKQHLIALLVALPLHAFHLAFGALRAIDYAVAKHRRLSRGPICVDLWRTESRYGTTELNSAESSVHSQAWYSAGSSANLSMDGSMHGSLDGCVNIGGVSAPPVSHQRPLRILCVDGGGSKGTAAVVLLEALERACGQPLHEMFDIVGGTSIGSALTTALALQQPTSIMKQMMELLSWRGHAVANRGKGVLTRASNWRLLQSGARIATKDVEELLHWCCNQACESIGRKGMEPIQPATAPAPAWASEEERAKWRNSGDHALDGRHQPVTPYLATVASKMERGGEITPWVNTNYARDGAFAHSGANDWTAFEIIRASSAAPTYFPPFVRADESTFVDGGLVANNPAKIVLAEAQALFPGRPIGCFVSIGCGKDTKSEDESVGTDKSVLYWAMKMISMPTSVYATHKEVQQQLKYHNHPSLPEPCYFRLDPTQDFDMGESREAAVKAMAKGAYDYAMKQKEKKVDRVVASLLMLSGAIDADPVLLQRIASKTADPDRVQRAIRHSGGTPVHRLRAHDERMARLAKALGREG</sequence>
<keyword evidence="2 4" id="KW-0442">Lipid degradation</keyword>
<feature type="short sequence motif" description="GXSXG" evidence="4">
    <location>
        <begin position="784"/>
        <end position="788"/>
    </location>
</feature>
<dbReference type="InterPro" id="IPR002641">
    <property type="entry name" value="PNPLA_dom"/>
</dbReference>
<dbReference type="Pfam" id="PF01734">
    <property type="entry name" value="Patatin"/>
    <property type="match status" value="1"/>
</dbReference>
<feature type="transmembrane region" description="Helical" evidence="6">
    <location>
        <begin position="609"/>
        <end position="629"/>
    </location>
</feature>
<feature type="transmembrane region" description="Helical" evidence="6">
    <location>
        <begin position="15"/>
        <end position="38"/>
    </location>
</feature>
<feature type="transmembrane region" description="Helical" evidence="6">
    <location>
        <begin position="441"/>
        <end position="458"/>
    </location>
</feature>
<feature type="transmembrane region" description="Helical" evidence="6">
    <location>
        <begin position="45"/>
        <end position="66"/>
    </location>
</feature>
<evidence type="ECO:0000256" key="6">
    <source>
        <dbReference type="SAM" id="Phobius"/>
    </source>
</evidence>
<dbReference type="SUPFAM" id="SSF52151">
    <property type="entry name" value="FabD/lysophospholipase-like"/>
    <property type="match status" value="1"/>
</dbReference>
<feature type="transmembrane region" description="Helical" evidence="6">
    <location>
        <begin position="504"/>
        <end position="528"/>
    </location>
</feature>
<proteinExistence type="predicted"/>
<feature type="compositionally biased region" description="Low complexity" evidence="5">
    <location>
        <begin position="249"/>
        <end position="262"/>
    </location>
</feature>
<evidence type="ECO:0000256" key="5">
    <source>
        <dbReference type="SAM" id="MobiDB-lite"/>
    </source>
</evidence>
<keyword evidence="1 4" id="KW-0378">Hydrolase</keyword>
<dbReference type="PANTHER" id="PTHR24185:SF1">
    <property type="entry name" value="CALCIUM-INDEPENDENT PHOSPHOLIPASE A2-GAMMA"/>
    <property type="match status" value="1"/>
</dbReference>
<feature type="transmembrane region" description="Helical" evidence="6">
    <location>
        <begin position="373"/>
        <end position="397"/>
    </location>
</feature>
<feature type="transmembrane region" description="Helical" evidence="6">
    <location>
        <begin position="641"/>
        <end position="663"/>
    </location>
</feature>
<keyword evidence="9" id="KW-1185">Reference proteome</keyword>
<keyword evidence="6" id="KW-1133">Transmembrane helix</keyword>